<name>A0ABQ2MYC0_9MICO</name>
<organism evidence="1 2">
    <name type="scientific">Microbacterium nanhaiense</name>
    <dbReference type="NCBI Taxonomy" id="1301026"/>
    <lineage>
        <taxon>Bacteria</taxon>
        <taxon>Bacillati</taxon>
        <taxon>Actinomycetota</taxon>
        <taxon>Actinomycetes</taxon>
        <taxon>Micrococcales</taxon>
        <taxon>Microbacteriaceae</taxon>
        <taxon>Microbacterium</taxon>
    </lineage>
</organism>
<keyword evidence="2" id="KW-1185">Reference proteome</keyword>
<dbReference type="EMBL" id="BMMQ01000002">
    <property type="protein sequence ID" value="GGO60374.1"/>
    <property type="molecule type" value="Genomic_DNA"/>
</dbReference>
<protein>
    <submittedName>
        <fullName evidence="1">Uncharacterized protein</fullName>
    </submittedName>
</protein>
<dbReference type="Proteomes" id="UP000638043">
    <property type="component" value="Unassembled WGS sequence"/>
</dbReference>
<evidence type="ECO:0000313" key="1">
    <source>
        <dbReference type="EMBL" id="GGO60374.1"/>
    </source>
</evidence>
<evidence type="ECO:0000313" key="2">
    <source>
        <dbReference type="Proteomes" id="UP000638043"/>
    </source>
</evidence>
<gene>
    <name evidence="1" type="ORF">GCM10010910_05650</name>
</gene>
<accession>A0ABQ2MYC0</accession>
<proteinExistence type="predicted"/>
<reference evidence="2" key="1">
    <citation type="journal article" date="2019" name="Int. J. Syst. Evol. Microbiol.">
        <title>The Global Catalogue of Microorganisms (GCM) 10K type strain sequencing project: providing services to taxonomists for standard genome sequencing and annotation.</title>
        <authorList>
            <consortium name="The Broad Institute Genomics Platform"/>
            <consortium name="The Broad Institute Genome Sequencing Center for Infectious Disease"/>
            <person name="Wu L."/>
            <person name="Ma J."/>
        </authorList>
    </citation>
    <scope>NUCLEOTIDE SEQUENCE [LARGE SCALE GENOMIC DNA]</scope>
    <source>
        <strain evidence="2">CGMCC 4.7181</strain>
    </source>
</reference>
<sequence length="64" mass="6904">MGFLTGVLSPCAVVGSCPSMAEYSGARIRRKDDLLSRDIRQDDDAARGCAAWYMSRSVSAETCV</sequence>
<comment type="caution">
    <text evidence="1">The sequence shown here is derived from an EMBL/GenBank/DDBJ whole genome shotgun (WGS) entry which is preliminary data.</text>
</comment>